<sequence>MKTGGLAVAAVASENLEQDKSKKALQTLQPAATDKENLVGVSRQLRSSGPTSGPVKNEMSEKTKKEAPKKDKKIKKIIFKDKACQTARGNKIKIEVEDLTSEAGPSEDYWQVLAERRRIALDDALEENKTLTQRVAKLEEEKKIYKEMLDETRALVEVLQQTEHPRRGVVFISGFCLNRKVKIVWSWSPWEDRVKGGSLSNDGFKFRVSEIGVYQ</sequence>
<gene>
    <name evidence="3" type="ORF">G9C98_004603</name>
</gene>
<name>A0A8J5RB22_9HYME</name>
<reference evidence="3" key="1">
    <citation type="submission" date="2020-03" db="EMBL/GenBank/DDBJ databases">
        <authorList>
            <person name="Chebbi M.A."/>
            <person name="Drezen J.M."/>
        </authorList>
    </citation>
    <scope>NUCLEOTIDE SEQUENCE</scope>
    <source>
        <tissue evidence="3">Whole body</tissue>
    </source>
</reference>
<proteinExistence type="predicted"/>
<dbReference type="EMBL" id="JAAOIC020000049">
    <property type="protein sequence ID" value="KAG8036024.1"/>
    <property type="molecule type" value="Genomic_DNA"/>
</dbReference>
<organism evidence="3 4">
    <name type="scientific">Cotesia typhae</name>
    <dbReference type="NCBI Taxonomy" id="2053667"/>
    <lineage>
        <taxon>Eukaryota</taxon>
        <taxon>Metazoa</taxon>
        <taxon>Ecdysozoa</taxon>
        <taxon>Arthropoda</taxon>
        <taxon>Hexapoda</taxon>
        <taxon>Insecta</taxon>
        <taxon>Pterygota</taxon>
        <taxon>Neoptera</taxon>
        <taxon>Endopterygota</taxon>
        <taxon>Hymenoptera</taxon>
        <taxon>Apocrita</taxon>
        <taxon>Ichneumonoidea</taxon>
        <taxon>Braconidae</taxon>
        <taxon>Microgastrinae</taxon>
        <taxon>Cotesia</taxon>
    </lineage>
</organism>
<dbReference type="AlphaFoldDB" id="A0A8J5RB22"/>
<dbReference type="GO" id="GO:0006275">
    <property type="term" value="P:regulation of DNA replication"/>
    <property type="evidence" value="ECO:0007669"/>
    <property type="project" value="InterPro"/>
</dbReference>
<feature type="compositionally biased region" description="Basic and acidic residues" evidence="2">
    <location>
        <begin position="58"/>
        <end position="68"/>
    </location>
</feature>
<evidence type="ECO:0000256" key="2">
    <source>
        <dbReference type="SAM" id="MobiDB-lite"/>
    </source>
</evidence>
<evidence type="ECO:0000313" key="3">
    <source>
        <dbReference type="EMBL" id="KAG8036024.1"/>
    </source>
</evidence>
<dbReference type="Pfam" id="PF07412">
    <property type="entry name" value="Geminin"/>
    <property type="match status" value="1"/>
</dbReference>
<dbReference type="OrthoDB" id="10043826at2759"/>
<dbReference type="InterPro" id="IPR022786">
    <property type="entry name" value="Geminin/Multicilin"/>
</dbReference>
<protein>
    <recommendedName>
        <fullName evidence="5">Geminin</fullName>
    </recommendedName>
</protein>
<accession>A0A8J5RB22</accession>
<evidence type="ECO:0000256" key="1">
    <source>
        <dbReference type="SAM" id="Coils"/>
    </source>
</evidence>
<dbReference type="Proteomes" id="UP000729913">
    <property type="component" value="Unassembled WGS sequence"/>
</dbReference>
<feature type="region of interest" description="Disordered" evidence="2">
    <location>
        <begin position="28"/>
        <end position="68"/>
    </location>
</feature>
<evidence type="ECO:0008006" key="5">
    <source>
        <dbReference type="Google" id="ProtNLM"/>
    </source>
</evidence>
<reference evidence="3" key="2">
    <citation type="submission" date="2021-04" db="EMBL/GenBank/DDBJ databases">
        <title>Genome-wide patterns of bracovirus chromosomal integration into multiple host tissues during parasitism.</title>
        <authorList>
            <person name="Chebbi M.A.C."/>
        </authorList>
    </citation>
    <scope>NUCLEOTIDE SEQUENCE</scope>
    <source>
        <tissue evidence="3">Whole body</tissue>
    </source>
</reference>
<feature type="coiled-coil region" evidence="1">
    <location>
        <begin position="121"/>
        <end position="155"/>
    </location>
</feature>
<comment type="caution">
    <text evidence="3">The sequence shown here is derived from an EMBL/GenBank/DDBJ whole genome shotgun (WGS) entry which is preliminary data.</text>
</comment>
<keyword evidence="4" id="KW-1185">Reference proteome</keyword>
<evidence type="ECO:0000313" key="4">
    <source>
        <dbReference type="Proteomes" id="UP000729913"/>
    </source>
</evidence>
<keyword evidence="1" id="KW-0175">Coiled coil</keyword>